<name>A0A9P7XIV1_9FUNG</name>
<dbReference type="Pfam" id="PF14214">
    <property type="entry name" value="Helitron_like_N"/>
    <property type="match status" value="1"/>
</dbReference>
<dbReference type="EMBL" id="JAHRHY010000032">
    <property type="protein sequence ID" value="KAG9060779.1"/>
    <property type="molecule type" value="Genomic_DNA"/>
</dbReference>
<evidence type="ECO:0000313" key="4">
    <source>
        <dbReference type="EMBL" id="KAG9064957.1"/>
    </source>
</evidence>
<comment type="caution">
    <text evidence="3">The sequence shown here is derived from an EMBL/GenBank/DDBJ whole genome shotgun (WGS) entry which is preliminary data.</text>
</comment>
<gene>
    <name evidence="4" type="ORF">KI688_003219</name>
    <name evidence="3" type="ORF">KI688_008897</name>
</gene>
<organism evidence="3 5">
    <name type="scientific">Linnemannia hyalina</name>
    <dbReference type="NCBI Taxonomy" id="64524"/>
    <lineage>
        <taxon>Eukaryota</taxon>
        <taxon>Fungi</taxon>
        <taxon>Fungi incertae sedis</taxon>
        <taxon>Mucoromycota</taxon>
        <taxon>Mortierellomycotina</taxon>
        <taxon>Mortierellomycetes</taxon>
        <taxon>Mortierellales</taxon>
        <taxon>Mortierellaceae</taxon>
        <taxon>Linnemannia</taxon>
    </lineage>
</organism>
<keyword evidence="5" id="KW-1185">Reference proteome</keyword>
<evidence type="ECO:0000259" key="2">
    <source>
        <dbReference type="Pfam" id="PF14214"/>
    </source>
</evidence>
<evidence type="ECO:0000313" key="5">
    <source>
        <dbReference type="Proteomes" id="UP000707451"/>
    </source>
</evidence>
<dbReference type="OrthoDB" id="2428469at2759"/>
<dbReference type="AlphaFoldDB" id="A0A9P7XIV1"/>
<reference evidence="3" key="1">
    <citation type="submission" date="2021-06" db="EMBL/GenBank/DDBJ databases">
        <title>Genome Sequence of Mortierella hyaline Strain SCG-10, a Cold-Adapted, Nitrate-Reducing Fungus Isolated from Soil in Minnesota, USA.</title>
        <authorList>
            <person name="Aldossari N."/>
        </authorList>
    </citation>
    <scope>NUCLEOTIDE SEQUENCE</scope>
    <source>
        <strain evidence="3">SCG-10</strain>
    </source>
</reference>
<sequence>MGPVGTGGPRTADESSYLDDMVIGILGRDQQLIKFSNPCLLGYLFPTLYPKGRGFFSKDYGGIEGDQNQRIQYYDDNIDKHLVDKNDYHEEDVEGYISRSSSDGEKSDENDESEEADIGPGGETKYSKYTIKSYAKFRLLSVDRRWGRNVKFILMMFDWIQKSAIFSYQMRLASTTTAGRATRTYDILERSNNGQRTKYRESRTVAIPPFIRTGAQYKNLLFQKFSALFEEFGTPELFGTFTCDNRSAGQVALAEHFGGPGANTHDDPVLFTMH</sequence>
<dbReference type="Proteomes" id="UP000707451">
    <property type="component" value="Unassembled WGS sequence"/>
</dbReference>
<dbReference type="EMBL" id="JAHRHY010000013">
    <property type="protein sequence ID" value="KAG9064957.1"/>
    <property type="molecule type" value="Genomic_DNA"/>
</dbReference>
<feature type="region of interest" description="Disordered" evidence="1">
    <location>
        <begin position="93"/>
        <end position="122"/>
    </location>
</feature>
<evidence type="ECO:0000313" key="3">
    <source>
        <dbReference type="EMBL" id="KAG9060779.1"/>
    </source>
</evidence>
<evidence type="ECO:0000256" key="1">
    <source>
        <dbReference type="SAM" id="MobiDB-lite"/>
    </source>
</evidence>
<protein>
    <recommendedName>
        <fullName evidence="2">Helitron helicase-like domain-containing protein</fullName>
    </recommendedName>
</protein>
<accession>A0A9P7XIV1</accession>
<feature type="compositionally biased region" description="Acidic residues" evidence="1">
    <location>
        <begin position="108"/>
        <end position="117"/>
    </location>
</feature>
<dbReference type="InterPro" id="IPR025476">
    <property type="entry name" value="Helitron_helicase-like"/>
</dbReference>
<feature type="domain" description="Helitron helicase-like" evidence="2">
    <location>
        <begin position="134"/>
        <end position="246"/>
    </location>
</feature>
<proteinExistence type="predicted"/>